<organism evidence="1">
    <name type="scientific">Arundo donax</name>
    <name type="common">Giant reed</name>
    <name type="synonym">Donax arundinaceus</name>
    <dbReference type="NCBI Taxonomy" id="35708"/>
    <lineage>
        <taxon>Eukaryota</taxon>
        <taxon>Viridiplantae</taxon>
        <taxon>Streptophyta</taxon>
        <taxon>Embryophyta</taxon>
        <taxon>Tracheophyta</taxon>
        <taxon>Spermatophyta</taxon>
        <taxon>Magnoliopsida</taxon>
        <taxon>Liliopsida</taxon>
        <taxon>Poales</taxon>
        <taxon>Poaceae</taxon>
        <taxon>PACMAD clade</taxon>
        <taxon>Arundinoideae</taxon>
        <taxon>Arundineae</taxon>
        <taxon>Arundo</taxon>
    </lineage>
</organism>
<reference evidence="1" key="1">
    <citation type="submission" date="2014-09" db="EMBL/GenBank/DDBJ databases">
        <authorList>
            <person name="Magalhaes I.L.F."/>
            <person name="Oliveira U."/>
            <person name="Santos F.R."/>
            <person name="Vidigal T.H.D.A."/>
            <person name="Brescovit A.D."/>
            <person name="Santos A.J."/>
        </authorList>
    </citation>
    <scope>NUCLEOTIDE SEQUENCE</scope>
    <source>
        <tissue evidence="1">Shoot tissue taken approximately 20 cm above the soil surface</tissue>
    </source>
</reference>
<protein>
    <submittedName>
        <fullName evidence="1">Uncharacterized protein</fullName>
    </submittedName>
</protein>
<dbReference type="AlphaFoldDB" id="A0A0A9B9I1"/>
<proteinExistence type="predicted"/>
<dbReference type="EMBL" id="GBRH01237909">
    <property type="protein sequence ID" value="JAD59986.1"/>
    <property type="molecule type" value="Transcribed_RNA"/>
</dbReference>
<evidence type="ECO:0000313" key="1">
    <source>
        <dbReference type="EMBL" id="JAD59986.1"/>
    </source>
</evidence>
<accession>A0A0A9B9I1</accession>
<reference evidence="1" key="2">
    <citation type="journal article" date="2015" name="Data Brief">
        <title>Shoot transcriptome of the giant reed, Arundo donax.</title>
        <authorList>
            <person name="Barrero R.A."/>
            <person name="Guerrero F.D."/>
            <person name="Moolhuijzen P."/>
            <person name="Goolsby J.A."/>
            <person name="Tidwell J."/>
            <person name="Bellgard S.E."/>
            <person name="Bellgard M.I."/>
        </authorList>
    </citation>
    <scope>NUCLEOTIDE SEQUENCE</scope>
    <source>
        <tissue evidence="1">Shoot tissue taken approximately 20 cm above the soil surface</tissue>
    </source>
</reference>
<sequence length="60" mass="6849">MEATIIGMQTEPPSKQILSSSLKPVHGDSFALHVAKWVFNRFCIWCYSVALNSFRQRAYS</sequence>
<name>A0A0A9B9I1_ARUDO</name>